<evidence type="ECO:0000313" key="2">
    <source>
        <dbReference type="Proteomes" id="UP000515258"/>
    </source>
</evidence>
<dbReference type="EMBL" id="MT740726">
    <property type="protein sequence ID" value="QMV32439.1"/>
    <property type="molecule type" value="Genomic_DNA"/>
</dbReference>
<protein>
    <submittedName>
        <fullName evidence="1">Uncharacterized protein</fullName>
    </submittedName>
</protein>
<evidence type="ECO:0000313" key="1">
    <source>
        <dbReference type="EMBL" id="QMV32439.1"/>
    </source>
</evidence>
<gene>
    <name evidence="1" type="ORF">U2_00064</name>
</gene>
<name>A0A7G5B816_9CAUD</name>
<reference evidence="1 2" key="1">
    <citation type="submission" date="2020-07" db="EMBL/GenBank/DDBJ databases">
        <title>Ralstonia phages.</title>
        <authorList>
            <person name="Trotereau A."/>
            <person name="Boyer C."/>
            <person name="Torres-Barcelo C."/>
        </authorList>
    </citation>
    <scope>NUCLEOTIDE SEQUENCE [LARGE SCALE GENOMIC DNA]</scope>
</reference>
<dbReference type="Proteomes" id="UP000515258">
    <property type="component" value="Segment"/>
</dbReference>
<proteinExistence type="predicted"/>
<accession>A0A7G5B816</accession>
<sequence>MTSDHIEPHKLLTDQEIADLGPGEVCTWAYEDIIYFARQIEAEILKRAQSSSQWAGVTELEKLRNAVEDATYEWAQYVEVDRAPETLQKYILDAFDAAATAQNPNGGNNG</sequence>
<organism evidence="1 2">
    <name type="scientific">Ralstonia phage Albius</name>
    <dbReference type="NCBI Taxonomy" id="2759712"/>
    <lineage>
        <taxon>Viruses</taxon>
        <taxon>Duplodnaviria</taxon>
        <taxon>Heunggongvirae</taxon>
        <taxon>Uroviricota</taxon>
        <taxon>Caudoviricetes</taxon>
        <taxon>Rahariannevirus</taxon>
        <taxon>Rahariannevirus raharianne</taxon>
    </lineage>
</organism>